<reference evidence="1 2" key="1">
    <citation type="submission" date="2017-07" db="EMBL/GenBank/DDBJ databases">
        <authorList>
            <person name="Talla V."/>
            <person name="Backstrom N."/>
        </authorList>
    </citation>
    <scope>NUCLEOTIDE SEQUENCE [LARGE SCALE GENOMIC DNA]</scope>
</reference>
<dbReference type="Proteomes" id="UP000324832">
    <property type="component" value="Unassembled WGS sequence"/>
</dbReference>
<keyword evidence="2" id="KW-1185">Reference proteome</keyword>
<gene>
    <name evidence="1" type="ORF">LSINAPIS_LOCUS5009</name>
</gene>
<protein>
    <submittedName>
        <fullName evidence="1">Uncharacterized protein</fullName>
    </submittedName>
</protein>
<evidence type="ECO:0000313" key="1">
    <source>
        <dbReference type="EMBL" id="VVC92604.1"/>
    </source>
</evidence>
<dbReference type="AlphaFoldDB" id="A0A5E4Q4Y9"/>
<organism evidence="1 2">
    <name type="scientific">Leptidea sinapis</name>
    <dbReference type="NCBI Taxonomy" id="189913"/>
    <lineage>
        <taxon>Eukaryota</taxon>
        <taxon>Metazoa</taxon>
        <taxon>Ecdysozoa</taxon>
        <taxon>Arthropoda</taxon>
        <taxon>Hexapoda</taxon>
        <taxon>Insecta</taxon>
        <taxon>Pterygota</taxon>
        <taxon>Neoptera</taxon>
        <taxon>Endopterygota</taxon>
        <taxon>Lepidoptera</taxon>
        <taxon>Glossata</taxon>
        <taxon>Ditrysia</taxon>
        <taxon>Papilionoidea</taxon>
        <taxon>Pieridae</taxon>
        <taxon>Dismorphiinae</taxon>
        <taxon>Leptidea</taxon>
    </lineage>
</organism>
<proteinExistence type="predicted"/>
<sequence>MICCGRTFVSSGGRKKGKQFWCVTHIHTVFTTGSVLKSCLT</sequence>
<evidence type="ECO:0000313" key="2">
    <source>
        <dbReference type="Proteomes" id="UP000324832"/>
    </source>
</evidence>
<dbReference type="EMBL" id="FZQP02001338">
    <property type="protein sequence ID" value="VVC92604.1"/>
    <property type="molecule type" value="Genomic_DNA"/>
</dbReference>
<accession>A0A5E4Q4Y9</accession>
<name>A0A5E4Q4Y9_9NEOP</name>